<accession>A0ABW1NMU3</accession>
<evidence type="ECO:0000313" key="1">
    <source>
        <dbReference type="EMBL" id="MFC6084260.1"/>
    </source>
</evidence>
<protein>
    <submittedName>
        <fullName evidence="1">Uncharacterized protein</fullName>
    </submittedName>
</protein>
<keyword evidence="2" id="KW-1185">Reference proteome</keyword>
<sequence>MEPMPPGRGDKGEIEDRVTGTGVLGSAVLVSGATALGGRAVEHEPQVLATPEDPRTLRAGDRVRVVNPTWRLYGRTGVITKPSESKPEKIYVAFQGEALPNRFLPADLEFDIRDTAVRLYGEIMKKHPGNRFVPGLYEFLKSLTDEQWAQLRIGVPPRYIDHIWQVSGGIALRHTQDPSIKKMVIACGNSPLPERAAKLSHPKHTPDTYTIDPEIDLGPTLLGLYGSDPVHLAFLPGNFDVVFIEGLTLLDTVASFTKVPFFLEGFRHLLRDGGMAAFPIGPNGKTVMVWAIKKGESFLAGDYTEREDWRGAEVTPEWLMTKVAEING</sequence>
<reference evidence="2" key="1">
    <citation type="journal article" date="2019" name="Int. J. Syst. Evol. Microbiol.">
        <title>The Global Catalogue of Microorganisms (GCM) 10K type strain sequencing project: providing services to taxonomists for standard genome sequencing and annotation.</title>
        <authorList>
            <consortium name="The Broad Institute Genomics Platform"/>
            <consortium name="The Broad Institute Genome Sequencing Center for Infectious Disease"/>
            <person name="Wu L."/>
            <person name="Ma J."/>
        </authorList>
    </citation>
    <scope>NUCLEOTIDE SEQUENCE [LARGE SCALE GENOMIC DNA]</scope>
    <source>
        <strain evidence="2">JCM 30346</strain>
    </source>
</reference>
<gene>
    <name evidence="1" type="ORF">ACFP1K_24085</name>
</gene>
<dbReference type="RefSeq" id="WP_380757127.1">
    <property type="nucleotide sequence ID" value="NZ_JBHSRF010000040.1"/>
</dbReference>
<evidence type="ECO:0000313" key="2">
    <source>
        <dbReference type="Proteomes" id="UP001596137"/>
    </source>
</evidence>
<dbReference type="EMBL" id="JBHSRF010000040">
    <property type="protein sequence ID" value="MFC6084260.1"/>
    <property type="molecule type" value="Genomic_DNA"/>
</dbReference>
<organism evidence="1 2">
    <name type="scientific">Sphaerisporangium aureirubrum</name>
    <dbReference type="NCBI Taxonomy" id="1544736"/>
    <lineage>
        <taxon>Bacteria</taxon>
        <taxon>Bacillati</taxon>
        <taxon>Actinomycetota</taxon>
        <taxon>Actinomycetes</taxon>
        <taxon>Streptosporangiales</taxon>
        <taxon>Streptosporangiaceae</taxon>
        <taxon>Sphaerisporangium</taxon>
    </lineage>
</organism>
<comment type="caution">
    <text evidence="1">The sequence shown here is derived from an EMBL/GenBank/DDBJ whole genome shotgun (WGS) entry which is preliminary data.</text>
</comment>
<proteinExistence type="predicted"/>
<name>A0ABW1NMU3_9ACTN</name>
<dbReference type="Proteomes" id="UP001596137">
    <property type="component" value="Unassembled WGS sequence"/>
</dbReference>